<feature type="non-terminal residue" evidence="1">
    <location>
        <position position="63"/>
    </location>
</feature>
<sequence>RLTKGHTGKVLCDALVGCLKEFGIKNKVLSVVADNASNNDTMMDQLEIEIGRQLGVQTRTRCF</sequence>
<dbReference type="InParanoid" id="A0A0H2RDJ7"/>
<organism evidence="1 2">
    <name type="scientific">Schizopora paradoxa</name>
    <dbReference type="NCBI Taxonomy" id="27342"/>
    <lineage>
        <taxon>Eukaryota</taxon>
        <taxon>Fungi</taxon>
        <taxon>Dikarya</taxon>
        <taxon>Basidiomycota</taxon>
        <taxon>Agaricomycotina</taxon>
        <taxon>Agaricomycetes</taxon>
        <taxon>Hymenochaetales</taxon>
        <taxon>Schizoporaceae</taxon>
        <taxon>Schizopora</taxon>
    </lineage>
</organism>
<evidence type="ECO:0000313" key="2">
    <source>
        <dbReference type="Proteomes" id="UP000053477"/>
    </source>
</evidence>
<evidence type="ECO:0008006" key="3">
    <source>
        <dbReference type="Google" id="ProtNLM"/>
    </source>
</evidence>
<reference evidence="1 2" key="1">
    <citation type="submission" date="2015-04" db="EMBL/GenBank/DDBJ databases">
        <title>Complete genome sequence of Schizopora paradoxa KUC8140, a cosmopolitan wood degrader in East Asia.</title>
        <authorList>
            <consortium name="DOE Joint Genome Institute"/>
            <person name="Min B."/>
            <person name="Park H."/>
            <person name="Jang Y."/>
            <person name="Kim J.-J."/>
            <person name="Kim K.H."/>
            <person name="Pangilinan J."/>
            <person name="Lipzen A."/>
            <person name="Riley R."/>
            <person name="Grigoriev I.V."/>
            <person name="Spatafora J.W."/>
            <person name="Choi I.-G."/>
        </authorList>
    </citation>
    <scope>NUCLEOTIDE SEQUENCE [LARGE SCALE GENOMIC DNA]</scope>
    <source>
        <strain evidence="1 2">KUC8140</strain>
    </source>
</reference>
<proteinExistence type="predicted"/>
<protein>
    <recommendedName>
        <fullName evidence="3">DUF659 domain-containing protein</fullName>
    </recommendedName>
</protein>
<dbReference type="EMBL" id="KQ086051">
    <property type="protein sequence ID" value="KLO09607.1"/>
    <property type="molecule type" value="Genomic_DNA"/>
</dbReference>
<gene>
    <name evidence="1" type="ORF">SCHPADRAFT_798112</name>
</gene>
<evidence type="ECO:0000313" key="1">
    <source>
        <dbReference type="EMBL" id="KLO09607.1"/>
    </source>
</evidence>
<dbReference type="STRING" id="27342.A0A0H2RDJ7"/>
<name>A0A0H2RDJ7_9AGAM</name>
<dbReference type="Proteomes" id="UP000053477">
    <property type="component" value="Unassembled WGS sequence"/>
</dbReference>
<feature type="non-terminal residue" evidence="1">
    <location>
        <position position="1"/>
    </location>
</feature>
<dbReference type="SUPFAM" id="SSF53098">
    <property type="entry name" value="Ribonuclease H-like"/>
    <property type="match status" value="1"/>
</dbReference>
<keyword evidence="2" id="KW-1185">Reference proteome</keyword>
<dbReference type="OrthoDB" id="3228311at2759"/>
<accession>A0A0H2RDJ7</accession>
<dbReference type="InterPro" id="IPR012337">
    <property type="entry name" value="RNaseH-like_sf"/>
</dbReference>
<dbReference type="AlphaFoldDB" id="A0A0H2RDJ7"/>